<dbReference type="EMBL" id="UYRU01092662">
    <property type="protein sequence ID" value="VDN38220.1"/>
    <property type="molecule type" value="Genomic_DNA"/>
</dbReference>
<reference evidence="1 2" key="1">
    <citation type="submission" date="2018-11" db="EMBL/GenBank/DDBJ databases">
        <authorList>
            <consortium name="Pathogen Informatics"/>
        </authorList>
    </citation>
    <scope>NUCLEOTIDE SEQUENCE [LARGE SCALE GENOMIC DNA]</scope>
</reference>
<evidence type="ECO:0000313" key="2">
    <source>
        <dbReference type="Proteomes" id="UP000281553"/>
    </source>
</evidence>
<keyword evidence="2" id="KW-1185">Reference proteome</keyword>
<accession>A0A3P7NDF1</accession>
<evidence type="ECO:0000313" key="1">
    <source>
        <dbReference type="EMBL" id="VDN38220.1"/>
    </source>
</evidence>
<dbReference type="AlphaFoldDB" id="A0A3P7NDF1"/>
<sequence length="96" mass="10365">MNSSTSPSSDHKYNLLDNLVEGGDVNINNTLALPKMLDKEASTDIDLVLLSSIDSYDSGSVNSMDWTSLESVSSPVEMLLYGPLPLRSSGELMALR</sequence>
<dbReference type="OrthoDB" id="6310224at2759"/>
<proteinExistence type="predicted"/>
<dbReference type="Proteomes" id="UP000281553">
    <property type="component" value="Unassembled WGS sequence"/>
</dbReference>
<gene>
    <name evidence="1" type="ORF">DILT_LOCUS17552</name>
</gene>
<name>A0A3P7NDF1_DIBLA</name>
<protein>
    <submittedName>
        <fullName evidence="1">Uncharacterized protein</fullName>
    </submittedName>
</protein>
<organism evidence="1 2">
    <name type="scientific">Dibothriocephalus latus</name>
    <name type="common">Fish tapeworm</name>
    <name type="synonym">Diphyllobothrium latum</name>
    <dbReference type="NCBI Taxonomy" id="60516"/>
    <lineage>
        <taxon>Eukaryota</taxon>
        <taxon>Metazoa</taxon>
        <taxon>Spiralia</taxon>
        <taxon>Lophotrochozoa</taxon>
        <taxon>Platyhelminthes</taxon>
        <taxon>Cestoda</taxon>
        <taxon>Eucestoda</taxon>
        <taxon>Diphyllobothriidea</taxon>
        <taxon>Diphyllobothriidae</taxon>
        <taxon>Dibothriocephalus</taxon>
    </lineage>
</organism>